<dbReference type="SMART" id="SM00382">
    <property type="entry name" value="AAA"/>
    <property type="match status" value="1"/>
</dbReference>
<dbReference type="AlphaFoldDB" id="A0A938WPI1"/>
<feature type="domain" description="ABC transporter" evidence="3">
    <location>
        <begin position="2"/>
        <end position="210"/>
    </location>
</feature>
<keyword evidence="2 4" id="KW-0067">ATP-binding</keyword>
<evidence type="ECO:0000313" key="4">
    <source>
        <dbReference type="EMBL" id="MBM6663090.1"/>
    </source>
</evidence>
<dbReference type="Pfam" id="PF00005">
    <property type="entry name" value="ABC_tran"/>
    <property type="match status" value="1"/>
</dbReference>
<dbReference type="GO" id="GO:0005524">
    <property type="term" value="F:ATP binding"/>
    <property type="evidence" value="ECO:0007669"/>
    <property type="project" value="UniProtKB-KW"/>
</dbReference>
<organism evidence="4 5">
    <name type="scientific">Marseilla massiliensis</name>
    <dbReference type="NCBI Taxonomy" id="1841864"/>
    <lineage>
        <taxon>Bacteria</taxon>
        <taxon>Pseudomonadati</taxon>
        <taxon>Bacteroidota</taxon>
        <taxon>Bacteroidia</taxon>
        <taxon>Bacteroidales</taxon>
        <taxon>Prevotellaceae</taxon>
        <taxon>Marseilla</taxon>
    </lineage>
</organism>
<dbReference type="GO" id="GO:0016887">
    <property type="term" value="F:ATP hydrolysis activity"/>
    <property type="evidence" value="ECO:0007669"/>
    <property type="project" value="InterPro"/>
</dbReference>
<dbReference type="PANTHER" id="PTHR43119">
    <property type="entry name" value="ABC TRANSPORT PROTEIN ATP-BINDING COMPONENT-RELATED"/>
    <property type="match status" value="1"/>
</dbReference>
<evidence type="ECO:0000259" key="3">
    <source>
        <dbReference type="PROSITE" id="PS50893"/>
    </source>
</evidence>
<dbReference type="InterPro" id="IPR003593">
    <property type="entry name" value="AAA+_ATPase"/>
</dbReference>
<gene>
    <name evidence="4" type="ORF">H6B30_15295</name>
</gene>
<name>A0A938WPI1_9BACT</name>
<dbReference type="EMBL" id="JACJJL010000045">
    <property type="protein sequence ID" value="MBM6663090.1"/>
    <property type="molecule type" value="Genomic_DNA"/>
</dbReference>
<dbReference type="Gene3D" id="3.40.50.300">
    <property type="entry name" value="P-loop containing nucleotide triphosphate hydrolases"/>
    <property type="match status" value="1"/>
</dbReference>
<dbReference type="SUPFAM" id="SSF52540">
    <property type="entry name" value="P-loop containing nucleoside triphosphate hydrolases"/>
    <property type="match status" value="1"/>
</dbReference>
<protein>
    <submittedName>
        <fullName evidence="4">ABC transporter ATP-binding protein</fullName>
    </submittedName>
</protein>
<evidence type="ECO:0000256" key="1">
    <source>
        <dbReference type="ARBA" id="ARBA00022741"/>
    </source>
</evidence>
<dbReference type="Proteomes" id="UP000764045">
    <property type="component" value="Unassembled WGS sequence"/>
</dbReference>
<comment type="caution">
    <text evidence="4">The sequence shown here is derived from an EMBL/GenBank/DDBJ whole genome shotgun (WGS) entry which is preliminary data.</text>
</comment>
<keyword evidence="1" id="KW-0547">Nucleotide-binding</keyword>
<dbReference type="PROSITE" id="PS50893">
    <property type="entry name" value="ABC_TRANSPORTER_2"/>
    <property type="match status" value="1"/>
</dbReference>
<proteinExistence type="predicted"/>
<dbReference type="InterPro" id="IPR003439">
    <property type="entry name" value="ABC_transporter-like_ATP-bd"/>
</dbReference>
<evidence type="ECO:0000256" key="2">
    <source>
        <dbReference type="ARBA" id="ARBA00022840"/>
    </source>
</evidence>
<keyword evidence="5" id="KW-1185">Reference proteome</keyword>
<reference evidence="4 5" key="1">
    <citation type="journal article" date="2021" name="Sci. Rep.">
        <title>The distribution of antibiotic resistance genes in chicken gut microbiota commensals.</title>
        <authorList>
            <person name="Juricova H."/>
            <person name="Matiasovicova J."/>
            <person name="Kubasova T."/>
            <person name="Cejkova D."/>
            <person name="Rychlik I."/>
        </authorList>
    </citation>
    <scope>NUCLEOTIDE SEQUENCE [LARGE SCALE GENOMIC DNA]</scope>
    <source>
        <strain evidence="4 5">An819</strain>
    </source>
</reference>
<dbReference type="InterPro" id="IPR027417">
    <property type="entry name" value="P-loop_NTPase"/>
</dbReference>
<accession>A0A938WPI1</accession>
<dbReference type="RefSeq" id="WP_205112130.1">
    <property type="nucleotide sequence ID" value="NZ_JACJJL010000045.1"/>
</dbReference>
<evidence type="ECO:0000313" key="5">
    <source>
        <dbReference type="Proteomes" id="UP000764045"/>
    </source>
</evidence>
<sequence>MLEIKNASITIGGRQLFAGLSFTVPDGQTVCLTGSSGSGKTTLLRAILGFHPLDEGHISIDGELLTPSSAEEFRKHISYIPQELTLPSEWVSDMMRLPFTLKVNRGKAFSKDLLMAEWRKLELQPALYDKKVAELSGGERQRAVLSASGLLGKSILLVDEPTSALDAHTSALVLDYLKTLAVRGCSIVAVSHDADFAQGCDKCISVSATLP</sequence>
<dbReference type="PANTHER" id="PTHR43119:SF1">
    <property type="entry name" value="ABC TRANSPORTER DOMAIN-CONTAINING PROTEIN"/>
    <property type="match status" value="1"/>
</dbReference>